<name>A0AAD6WD31_9ROSI</name>
<sequence length="54" mass="5992">MTFLFTASLLNNFFNGQQASIYRLSLTRTLWNKFNASENSSDAFGAGASQILLI</sequence>
<gene>
    <name evidence="1" type="ORF">NC653_006827</name>
</gene>
<dbReference type="AlphaFoldDB" id="A0AAD6WD31"/>
<accession>A0AAD6WD31</accession>
<keyword evidence="2" id="KW-1185">Reference proteome</keyword>
<dbReference type="Proteomes" id="UP001164929">
    <property type="component" value="Chromosome 2"/>
</dbReference>
<reference evidence="1" key="1">
    <citation type="journal article" date="2023" name="Mol. Ecol. Resour.">
        <title>Chromosome-level genome assembly of a triploid poplar Populus alba 'Berolinensis'.</title>
        <authorList>
            <person name="Chen S."/>
            <person name="Yu Y."/>
            <person name="Wang X."/>
            <person name="Wang S."/>
            <person name="Zhang T."/>
            <person name="Zhou Y."/>
            <person name="He R."/>
            <person name="Meng N."/>
            <person name="Wang Y."/>
            <person name="Liu W."/>
            <person name="Liu Z."/>
            <person name="Liu J."/>
            <person name="Guo Q."/>
            <person name="Huang H."/>
            <person name="Sederoff R.R."/>
            <person name="Wang G."/>
            <person name="Qu G."/>
            <person name="Chen S."/>
        </authorList>
    </citation>
    <scope>NUCLEOTIDE SEQUENCE</scope>
    <source>
        <strain evidence="1">SC-2020</strain>
    </source>
</reference>
<dbReference type="EMBL" id="JAQIZT010000002">
    <property type="protein sequence ID" value="KAJ7007912.1"/>
    <property type="molecule type" value="Genomic_DNA"/>
</dbReference>
<evidence type="ECO:0000313" key="1">
    <source>
        <dbReference type="EMBL" id="KAJ7007912.1"/>
    </source>
</evidence>
<evidence type="ECO:0000313" key="2">
    <source>
        <dbReference type="Proteomes" id="UP001164929"/>
    </source>
</evidence>
<protein>
    <submittedName>
        <fullName evidence="1">Uncharacterized protein</fullName>
    </submittedName>
</protein>
<proteinExistence type="predicted"/>
<organism evidence="1 2">
    <name type="scientific">Populus alba x Populus x berolinensis</name>
    <dbReference type="NCBI Taxonomy" id="444605"/>
    <lineage>
        <taxon>Eukaryota</taxon>
        <taxon>Viridiplantae</taxon>
        <taxon>Streptophyta</taxon>
        <taxon>Embryophyta</taxon>
        <taxon>Tracheophyta</taxon>
        <taxon>Spermatophyta</taxon>
        <taxon>Magnoliopsida</taxon>
        <taxon>eudicotyledons</taxon>
        <taxon>Gunneridae</taxon>
        <taxon>Pentapetalae</taxon>
        <taxon>rosids</taxon>
        <taxon>fabids</taxon>
        <taxon>Malpighiales</taxon>
        <taxon>Salicaceae</taxon>
        <taxon>Saliceae</taxon>
        <taxon>Populus</taxon>
    </lineage>
</organism>
<comment type="caution">
    <text evidence="1">The sequence shown here is derived from an EMBL/GenBank/DDBJ whole genome shotgun (WGS) entry which is preliminary data.</text>
</comment>